<dbReference type="EMBL" id="BK032642">
    <property type="protein sequence ID" value="DAF52719.1"/>
    <property type="molecule type" value="Genomic_DNA"/>
</dbReference>
<reference evidence="1" key="1">
    <citation type="journal article" date="2021" name="Proc. Natl. Acad. Sci. U.S.A.">
        <title>A Catalog of Tens of Thousands of Viruses from Human Metagenomes Reveals Hidden Associations with Chronic Diseases.</title>
        <authorList>
            <person name="Tisza M.J."/>
            <person name="Buck C.B."/>
        </authorList>
    </citation>
    <scope>NUCLEOTIDE SEQUENCE</scope>
    <source>
        <strain evidence="1">CtqSm5</strain>
    </source>
</reference>
<name>A0A8S5SPV1_9CAUD</name>
<protein>
    <submittedName>
        <fullName evidence="1">Structural protein</fullName>
    </submittedName>
</protein>
<organism evidence="1">
    <name type="scientific">Siphoviridae sp. ctqSm5</name>
    <dbReference type="NCBI Taxonomy" id="2827949"/>
    <lineage>
        <taxon>Viruses</taxon>
        <taxon>Duplodnaviria</taxon>
        <taxon>Heunggongvirae</taxon>
        <taxon>Uroviricota</taxon>
        <taxon>Caudoviricetes</taxon>
    </lineage>
</organism>
<accession>A0A8S5SPV1</accession>
<evidence type="ECO:0000313" key="1">
    <source>
        <dbReference type="EMBL" id="DAF52719.1"/>
    </source>
</evidence>
<sequence>MQMTKPMLLGVADALIISLETGVQMYSASLSSHTIEQSVDVTDLRGGRGNKIIGRLKTNKGLSVTLEDLQQTKEMQALISGGKITEGTMSAYMMPKEVSYTTDGLLLDGSTQDNPTPKKPNEIPCVNAETGDALVGEWNGGDKKLVLKVANPGGVAGAEIGNGTKVLLGGYEYDAQTEGFFKINGTKFADNVAVVLEEDVYNGENMQIIGVKQTIIPVASPDENFSLSGSAEISETTASYTFTALANGECGDLGYVVYLPYNAPTC</sequence>
<proteinExistence type="predicted"/>